<keyword evidence="2" id="KW-1185">Reference proteome</keyword>
<protein>
    <submittedName>
        <fullName evidence="1">Uncharacterized protein</fullName>
    </submittedName>
</protein>
<evidence type="ECO:0000313" key="2">
    <source>
        <dbReference type="Proteomes" id="UP000595437"/>
    </source>
</evidence>
<proteinExistence type="predicted"/>
<name>A0A7T8HLG8_CALRO</name>
<sequence length="73" mass="7644">AFKIAGRRSIRLPFNSQILSESTTQHPPIVNDGTGRQMPIGSIAKTAILPIGIVSRRVASSNAADAYALGPEG</sequence>
<dbReference type="EMBL" id="CP045892">
    <property type="protein sequence ID" value="QQP52085.1"/>
    <property type="molecule type" value="Genomic_DNA"/>
</dbReference>
<feature type="non-terminal residue" evidence="1">
    <location>
        <position position="1"/>
    </location>
</feature>
<dbReference type="Proteomes" id="UP000595437">
    <property type="component" value="Chromosome 3"/>
</dbReference>
<accession>A0A7T8HLG8</accession>
<dbReference type="AlphaFoldDB" id="A0A7T8HLG8"/>
<reference evidence="2" key="1">
    <citation type="submission" date="2021-01" db="EMBL/GenBank/DDBJ databases">
        <title>Caligus Genome Assembly.</title>
        <authorList>
            <person name="Gallardo-Escarate C."/>
        </authorList>
    </citation>
    <scope>NUCLEOTIDE SEQUENCE [LARGE SCALE GENOMIC DNA]</scope>
</reference>
<gene>
    <name evidence="1" type="ORF">FKW44_004102</name>
</gene>
<evidence type="ECO:0000313" key="1">
    <source>
        <dbReference type="EMBL" id="QQP52085.1"/>
    </source>
</evidence>
<organism evidence="1 2">
    <name type="scientific">Caligus rogercresseyi</name>
    <name type="common">Sea louse</name>
    <dbReference type="NCBI Taxonomy" id="217165"/>
    <lineage>
        <taxon>Eukaryota</taxon>
        <taxon>Metazoa</taxon>
        <taxon>Ecdysozoa</taxon>
        <taxon>Arthropoda</taxon>
        <taxon>Crustacea</taxon>
        <taxon>Multicrustacea</taxon>
        <taxon>Hexanauplia</taxon>
        <taxon>Copepoda</taxon>
        <taxon>Siphonostomatoida</taxon>
        <taxon>Caligidae</taxon>
        <taxon>Caligus</taxon>
    </lineage>
</organism>